<evidence type="ECO:0000313" key="4">
    <source>
        <dbReference type="Proteomes" id="UP000236379"/>
    </source>
</evidence>
<name>A0A2K3UW24_9DEIO</name>
<evidence type="ECO:0000313" key="3">
    <source>
        <dbReference type="EMBL" id="PNY80720.1"/>
    </source>
</evidence>
<feature type="region of interest" description="Disordered" evidence="1">
    <location>
        <begin position="46"/>
        <end position="77"/>
    </location>
</feature>
<evidence type="ECO:0000256" key="1">
    <source>
        <dbReference type="SAM" id="MobiDB-lite"/>
    </source>
</evidence>
<keyword evidence="2" id="KW-0472">Membrane</keyword>
<dbReference type="Proteomes" id="UP000236379">
    <property type="component" value="Unassembled WGS sequence"/>
</dbReference>
<evidence type="ECO:0008006" key="5">
    <source>
        <dbReference type="Google" id="ProtNLM"/>
    </source>
</evidence>
<comment type="caution">
    <text evidence="3">The sequence shown here is derived from an EMBL/GenBank/DDBJ whole genome shotgun (WGS) entry which is preliminary data.</text>
</comment>
<proteinExistence type="predicted"/>
<feature type="transmembrane region" description="Helical" evidence="2">
    <location>
        <begin position="12"/>
        <end position="31"/>
    </location>
</feature>
<keyword evidence="2" id="KW-0812">Transmembrane</keyword>
<feature type="compositionally biased region" description="Pro residues" evidence="1">
    <location>
        <begin position="124"/>
        <end position="140"/>
    </location>
</feature>
<feature type="compositionally biased region" description="Low complexity" evidence="1">
    <location>
        <begin position="141"/>
        <end position="157"/>
    </location>
</feature>
<dbReference type="AlphaFoldDB" id="A0A2K3UW24"/>
<dbReference type="OrthoDB" id="74043at2"/>
<reference evidence="3 4" key="1">
    <citation type="submission" date="2018-01" db="EMBL/GenBank/DDBJ databases">
        <title>Deinococcus koreensis sp. nov., a radiation-resistant bacterium isolated from river water.</title>
        <authorList>
            <person name="Choi A."/>
        </authorList>
    </citation>
    <scope>NUCLEOTIDE SEQUENCE [LARGE SCALE GENOMIC DNA]</scope>
    <source>
        <strain evidence="3 4">SJW1-2</strain>
    </source>
</reference>
<feature type="region of interest" description="Disordered" evidence="1">
    <location>
        <begin position="90"/>
        <end position="157"/>
    </location>
</feature>
<feature type="compositionally biased region" description="Pro residues" evidence="1">
    <location>
        <begin position="49"/>
        <end position="58"/>
    </location>
</feature>
<dbReference type="EMBL" id="PPPD01000001">
    <property type="protein sequence ID" value="PNY80720.1"/>
    <property type="molecule type" value="Genomic_DNA"/>
</dbReference>
<dbReference type="RefSeq" id="WP_103310798.1">
    <property type="nucleotide sequence ID" value="NZ_PPPD01000001.1"/>
</dbReference>
<accession>A0A2K3UW24</accession>
<keyword evidence="2" id="KW-1133">Transmembrane helix</keyword>
<sequence>MRGKGNEQLTSAISYGLVAVFSVLVVCGASLRDQFQRPAAPAAQAAPAAPVPGEPLPSRPQVVSEAVVPRAPQGAAPVVARATVEGSDVTTGALPAIPGAGATGQPEPAAAAPSPAKPRLAAPSEPPVIPARPLAPPSPAPATDASGSATPATSSPADAALGRARLLTRRLYDGRLQDVWAAFSPKVRAEWGSYQKFAAFRAGGREAYGAETGVLNEQLTRSGGVTYYTRTATFERGPSDGWTVILGLDSAGQVQEFGIVGAALLPQRLRELSQ</sequence>
<protein>
    <recommendedName>
        <fullName evidence="5">DUF3887 domain-containing protein</fullName>
    </recommendedName>
</protein>
<evidence type="ECO:0000256" key="2">
    <source>
        <dbReference type="SAM" id="Phobius"/>
    </source>
</evidence>
<feature type="compositionally biased region" description="Low complexity" evidence="1">
    <location>
        <begin position="106"/>
        <end position="123"/>
    </location>
</feature>
<gene>
    <name evidence="3" type="ORF">CVO96_04475</name>
</gene>
<keyword evidence="4" id="KW-1185">Reference proteome</keyword>
<organism evidence="3 4">
    <name type="scientific">Deinococcus koreensis</name>
    <dbReference type="NCBI Taxonomy" id="2054903"/>
    <lineage>
        <taxon>Bacteria</taxon>
        <taxon>Thermotogati</taxon>
        <taxon>Deinococcota</taxon>
        <taxon>Deinococci</taxon>
        <taxon>Deinococcales</taxon>
        <taxon>Deinococcaceae</taxon>
        <taxon>Deinococcus</taxon>
    </lineage>
</organism>